<evidence type="ECO:0000313" key="15">
    <source>
        <dbReference type="Proteomes" id="UP000184035"/>
    </source>
</evidence>
<dbReference type="PANTHER" id="PTHR45528:SF12">
    <property type="entry name" value="SENSOR HISTIDINE KINASE ARSS"/>
    <property type="match status" value="1"/>
</dbReference>
<evidence type="ECO:0000256" key="3">
    <source>
        <dbReference type="ARBA" id="ARBA00012438"/>
    </source>
</evidence>
<dbReference type="Pfam" id="PF00512">
    <property type="entry name" value="HisKA"/>
    <property type="match status" value="1"/>
</dbReference>
<dbReference type="InterPro" id="IPR050398">
    <property type="entry name" value="HssS/ArlS-like"/>
</dbReference>
<comment type="subcellular location">
    <subcellularLocation>
        <location evidence="2">Membrane</location>
        <topology evidence="2">Multi-pass membrane protein</topology>
    </subcellularLocation>
</comment>
<evidence type="ECO:0000256" key="10">
    <source>
        <dbReference type="ARBA" id="ARBA00023136"/>
    </source>
</evidence>
<dbReference type="EMBL" id="FQVM01000038">
    <property type="protein sequence ID" value="SHF13743.1"/>
    <property type="molecule type" value="Genomic_DNA"/>
</dbReference>
<evidence type="ECO:0000256" key="9">
    <source>
        <dbReference type="ARBA" id="ARBA00023012"/>
    </source>
</evidence>
<evidence type="ECO:0000313" key="14">
    <source>
        <dbReference type="EMBL" id="SHF13743.1"/>
    </source>
</evidence>
<organism evidence="14 15">
    <name type="scientific">Clostridium fallax</name>
    <dbReference type="NCBI Taxonomy" id="1533"/>
    <lineage>
        <taxon>Bacteria</taxon>
        <taxon>Bacillati</taxon>
        <taxon>Bacillota</taxon>
        <taxon>Clostridia</taxon>
        <taxon>Eubacteriales</taxon>
        <taxon>Clostridiaceae</taxon>
        <taxon>Clostridium</taxon>
    </lineage>
</organism>
<dbReference type="CDD" id="cd00075">
    <property type="entry name" value="HATPase"/>
    <property type="match status" value="1"/>
</dbReference>
<dbReference type="AlphaFoldDB" id="A0A1M4Z6N6"/>
<feature type="domain" description="Histidine kinase" evidence="12">
    <location>
        <begin position="241"/>
        <end position="453"/>
    </location>
</feature>
<dbReference type="Pfam" id="PF00672">
    <property type="entry name" value="HAMP"/>
    <property type="match status" value="1"/>
</dbReference>
<protein>
    <recommendedName>
        <fullName evidence="3">histidine kinase</fullName>
        <ecNumber evidence="3">2.7.13.3</ecNumber>
    </recommendedName>
</protein>
<dbReference type="InterPro" id="IPR004358">
    <property type="entry name" value="Sig_transdc_His_kin-like_C"/>
</dbReference>
<feature type="transmembrane region" description="Helical" evidence="11">
    <location>
        <begin position="156"/>
        <end position="178"/>
    </location>
</feature>
<keyword evidence="9" id="KW-0902">Two-component regulatory system</keyword>
<keyword evidence="15" id="KW-1185">Reference proteome</keyword>
<evidence type="ECO:0000259" key="12">
    <source>
        <dbReference type="PROSITE" id="PS50109"/>
    </source>
</evidence>
<dbReference type="RefSeq" id="WP_072897684.1">
    <property type="nucleotide sequence ID" value="NZ_FQVM01000038.1"/>
</dbReference>
<keyword evidence="4" id="KW-0597">Phosphoprotein</keyword>
<dbReference type="InterPro" id="IPR036097">
    <property type="entry name" value="HisK_dim/P_sf"/>
</dbReference>
<dbReference type="CDD" id="cd00082">
    <property type="entry name" value="HisKA"/>
    <property type="match status" value="1"/>
</dbReference>
<evidence type="ECO:0000256" key="6">
    <source>
        <dbReference type="ARBA" id="ARBA00022692"/>
    </source>
</evidence>
<dbReference type="FunFam" id="3.30.565.10:FF:000006">
    <property type="entry name" value="Sensor histidine kinase WalK"/>
    <property type="match status" value="1"/>
</dbReference>
<feature type="transmembrane region" description="Helical" evidence="11">
    <location>
        <begin position="7"/>
        <end position="31"/>
    </location>
</feature>
<dbReference type="SUPFAM" id="SSF55874">
    <property type="entry name" value="ATPase domain of HSP90 chaperone/DNA topoisomerase II/histidine kinase"/>
    <property type="match status" value="1"/>
</dbReference>
<dbReference type="Gene3D" id="6.10.340.10">
    <property type="match status" value="1"/>
</dbReference>
<dbReference type="PROSITE" id="PS50109">
    <property type="entry name" value="HIS_KIN"/>
    <property type="match status" value="1"/>
</dbReference>
<dbReference type="GO" id="GO:0016020">
    <property type="term" value="C:membrane"/>
    <property type="evidence" value="ECO:0007669"/>
    <property type="project" value="UniProtKB-SubCell"/>
</dbReference>
<evidence type="ECO:0000256" key="11">
    <source>
        <dbReference type="SAM" id="Phobius"/>
    </source>
</evidence>
<dbReference type="PROSITE" id="PS50885">
    <property type="entry name" value="HAMP"/>
    <property type="match status" value="1"/>
</dbReference>
<name>A0A1M4Z6N6_9CLOT</name>
<dbReference type="SMART" id="SM00304">
    <property type="entry name" value="HAMP"/>
    <property type="match status" value="1"/>
</dbReference>
<keyword evidence="6 11" id="KW-0812">Transmembrane</keyword>
<reference evidence="14 15" key="1">
    <citation type="submission" date="2016-11" db="EMBL/GenBank/DDBJ databases">
        <authorList>
            <person name="Jaros S."/>
            <person name="Januszkiewicz K."/>
            <person name="Wedrychowicz H."/>
        </authorList>
    </citation>
    <scope>NUCLEOTIDE SEQUENCE [LARGE SCALE GENOMIC DNA]</scope>
    <source>
        <strain evidence="14 15">DSM 2631</strain>
    </source>
</reference>
<dbReference type="SUPFAM" id="SSF158472">
    <property type="entry name" value="HAMP domain-like"/>
    <property type="match status" value="1"/>
</dbReference>
<dbReference type="InterPro" id="IPR003594">
    <property type="entry name" value="HATPase_dom"/>
</dbReference>
<comment type="catalytic activity">
    <reaction evidence="1">
        <text>ATP + protein L-histidine = ADP + protein N-phospho-L-histidine.</text>
        <dbReference type="EC" id="2.7.13.3"/>
    </reaction>
</comment>
<proteinExistence type="predicted"/>
<gene>
    <name evidence="14" type="ORF">SAMN05443638_13810</name>
</gene>
<evidence type="ECO:0000259" key="13">
    <source>
        <dbReference type="PROSITE" id="PS50885"/>
    </source>
</evidence>
<dbReference type="Pfam" id="PF02518">
    <property type="entry name" value="HATPase_c"/>
    <property type="match status" value="1"/>
</dbReference>
<dbReference type="SMART" id="SM00388">
    <property type="entry name" value="HisKA"/>
    <property type="match status" value="1"/>
</dbReference>
<evidence type="ECO:0000256" key="7">
    <source>
        <dbReference type="ARBA" id="ARBA00022777"/>
    </source>
</evidence>
<dbReference type="SUPFAM" id="SSF47384">
    <property type="entry name" value="Homodimeric domain of signal transducing histidine kinase"/>
    <property type="match status" value="1"/>
</dbReference>
<dbReference type="InterPro" id="IPR003660">
    <property type="entry name" value="HAMP_dom"/>
</dbReference>
<dbReference type="CDD" id="cd06225">
    <property type="entry name" value="HAMP"/>
    <property type="match status" value="1"/>
</dbReference>
<evidence type="ECO:0000256" key="8">
    <source>
        <dbReference type="ARBA" id="ARBA00022989"/>
    </source>
</evidence>
<keyword evidence="5" id="KW-0808">Transferase</keyword>
<accession>A0A1M4Z6N6</accession>
<dbReference type="STRING" id="1533.SAMN05443638_13810"/>
<evidence type="ECO:0000256" key="1">
    <source>
        <dbReference type="ARBA" id="ARBA00000085"/>
    </source>
</evidence>
<dbReference type="EC" id="2.7.13.3" evidence="3"/>
<dbReference type="InterPro" id="IPR005467">
    <property type="entry name" value="His_kinase_dom"/>
</dbReference>
<dbReference type="PANTHER" id="PTHR45528">
    <property type="entry name" value="SENSOR HISTIDINE KINASE CPXA"/>
    <property type="match status" value="1"/>
</dbReference>
<evidence type="ECO:0000256" key="4">
    <source>
        <dbReference type="ARBA" id="ARBA00022553"/>
    </source>
</evidence>
<dbReference type="OrthoDB" id="9786919at2"/>
<keyword evidence="8 11" id="KW-1133">Transmembrane helix</keyword>
<dbReference type="SMART" id="SM00387">
    <property type="entry name" value="HATPase_c"/>
    <property type="match status" value="1"/>
</dbReference>
<dbReference type="FunFam" id="1.10.287.130:FF:000001">
    <property type="entry name" value="Two-component sensor histidine kinase"/>
    <property type="match status" value="1"/>
</dbReference>
<evidence type="ECO:0000256" key="5">
    <source>
        <dbReference type="ARBA" id="ARBA00022679"/>
    </source>
</evidence>
<evidence type="ECO:0000256" key="2">
    <source>
        <dbReference type="ARBA" id="ARBA00004141"/>
    </source>
</evidence>
<dbReference type="Gene3D" id="3.30.565.10">
    <property type="entry name" value="Histidine kinase-like ATPase, C-terminal domain"/>
    <property type="match status" value="1"/>
</dbReference>
<dbReference type="InterPro" id="IPR036890">
    <property type="entry name" value="HATPase_C_sf"/>
</dbReference>
<dbReference type="Gene3D" id="1.10.287.130">
    <property type="match status" value="1"/>
</dbReference>
<sequence length="453" mass="53248">MKRKRKLPIFLELTLVSSSIIITILIIYTVIQLISFNSFTIDFQKNQVESRYNEIKFLFTNLNINNKKKLIDLKLLKKDHGEIRIYNKEEVLFETPSKLWNKIQIKNYNKEIKIKSRFIDFKKYVILNGPIEINNKNYNVQIIESIDIFEDFIERYLPVFLILIFLGVILSVIGAIYVSKRFLKRLKMLSSTMKEIKEEDIKTRVPISESNDEFDKVNIIFNSMMDNLEESINKQKQFVADASHELRTPLTILKGHLNMLKRWGKDDKKTLEKSINICLEEVNRLIKLVNELLVLSRTNNDIKDINIQSIYIYNLLMDTVDSFKILNSEVDFEIYSKEDIKFNIREEDFKQILIILIDNAIKYNNKKDKKIIINVYKENNNLYLSVKDNGIGIEKVEIPKIVDRFYKVDKARSNNKKSFGLGLSIAKKIIDNYNGNIDIKSKLGEGTEIIIKF</sequence>
<dbReference type="GO" id="GO:0000155">
    <property type="term" value="F:phosphorelay sensor kinase activity"/>
    <property type="evidence" value="ECO:0007669"/>
    <property type="project" value="InterPro"/>
</dbReference>
<dbReference type="PRINTS" id="PR00344">
    <property type="entry name" value="BCTRLSENSOR"/>
</dbReference>
<dbReference type="InterPro" id="IPR003661">
    <property type="entry name" value="HisK_dim/P_dom"/>
</dbReference>
<feature type="domain" description="HAMP" evidence="13">
    <location>
        <begin position="180"/>
        <end position="233"/>
    </location>
</feature>
<dbReference type="Proteomes" id="UP000184035">
    <property type="component" value="Unassembled WGS sequence"/>
</dbReference>
<keyword evidence="10 11" id="KW-0472">Membrane</keyword>
<keyword evidence="7 14" id="KW-0418">Kinase</keyword>